<protein>
    <submittedName>
        <fullName evidence="2">Uncharacterized protein</fullName>
    </submittedName>
</protein>
<keyword evidence="1" id="KW-0812">Transmembrane</keyword>
<evidence type="ECO:0000313" key="3">
    <source>
        <dbReference type="Proteomes" id="UP000051061"/>
    </source>
</evidence>
<gene>
    <name evidence="2" type="ORF">AN965_02760</name>
</gene>
<keyword evidence="1" id="KW-1133">Transmembrane helix</keyword>
<dbReference type="EMBL" id="LJJD01000004">
    <property type="protein sequence ID" value="KQL58895.1"/>
    <property type="molecule type" value="Genomic_DNA"/>
</dbReference>
<keyword evidence="3" id="KW-1185">Reference proteome</keyword>
<dbReference type="AlphaFoldDB" id="A0A9D5I3G0"/>
<comment type="caution">
    <text evidence="2">The sequence shown here is derived from an EMBL/GenBank/DDBJ whole genome shotgun (WGS) entry which is preliminary data.</text>
</comment>
<dbReference type="Proteomes" id="UP000051061">
    <property type="component" value="Unassembled WGS sequence"/>
</dbReference>
<organism evidence="2 3">
    <name type="scientific">Alkalicoccobacillus plakortidis</name>
    <dbReference type="NCBI Taxonomy" id="444060"/>
    <lineage>
        <taxon>Bacteria</taxon>
        <taxon>Bacillati</taxon>
        <taxon>Bacillota</taxon>
        <taxon>Bacilli</taxon>
        <taxon>Bacillales</taxon>
        <taxon>Bacillaceae</taxon>
        <taxon>Alkalicoccobacillus</taxon>
    </lineage>
</organism>
<accession>A0A9D5I3G0</accession>
<name>A0A9D5I3G0_9BACI</name>
<reference evidence="2 3" key="1">
    <citation type="submission" date="2015-09" db="EMBL/GenBank/DDBJ databases">
        <title>Genome sequencing project for genomic taxonomy and phylogenomics of Bacillus-like bacteria.</title>
        <authorList>
            <person name="Liu B."/>
            <person name="Wang J."/>
            <person name="Zhu Y."/>
            <person name="Liu G."/>
            <person name="Chen Q."/>
            <person name="Chen Z."/>
            <person name="Lan J."/>
            <person name="Che J."/>
            <person name="Ge C."/>
            <person name="Shi H."/>
            <person name="Pan Z."/>
            <person name="Liu X."/>
        </authorList>
    </citation>
    <scope>NUCLEOTIDE SEQUENCE [LARGE SCALE GENOMIC DNA]</scope>
    <source>
        <strain evidence="2 3">DSM 19153</strain>
    </source>
</reference>
<keyword evidence="1" id="KW-0472">Membrane</keyword>
<evidence type="ECO:0000313" key="2">
    <source>
        <dbReference type="EMBL" id="KQL58895.1"/>
    </source>
</evidence>
<sequence>MAIGAIILSFLYWIWLFALAITVIAVGVYVGMQTHYRKVKKIEAQERHTSLLRSEGGEN</sequence>
<feature type="transmembrane region" description="Helical" evidence="1">
    <location>
        <begin position="12"/>
        <end position="32"/>
    </location>
</feature>
<evidence type="ECO:0000256" key="1">
    <source>
        <dbReference type="SAM" id="Phobius"/>
    </source>
</evidence>
<proteinExistence type="predicted"/>